<evidence type="ECO:0000313" key="2">
    <source>
        <dbReference type="EMBL" id="CAI2177089.1"/>
    </source>
</evidence>
<proteinExistence type="predicted"/>
<gene>
    <name evidence="2" type="ORF">FWILDA_LOCUS7911</name>
</gene>
<keyword evidence="3" id="KW-1185">Reference proteome</keyword>
<organism evidence="2 3">
    <name type="scientific">Funneliformis geosporum</name>
    <dbReference type="NCBI Taxonomy" id="1117311"/>
    <lineage>
        <taxon>Eukaryota</taxon>
        <taxon>Fungi</taxon>
        <taxon>Fungi incertae sedis</taxon>
        <taxon>Mucoromycota</taxon>
        <taxon>Glomeromycotina</taxon>
        <taxon>Glomeromycetes</taxon>
        <taxon>Glomerales</taxon>
        <taxon>Glomeraceae</taxon>
        <taxon>Funneliformis</taxon>
    </lineage>
</organism>
<feature type="region of interest" description="Disordered" evidence="1">
    <location>
        <begin position="1"/>
        <end position="36"/>
    </location>
</feature>
<dbReference type="Proteomes" id="UP001153678">
    <property type="component" value="Unassembled WGS sequence"/>
</dbReference>
<reference evidence="2" key="1">
    <citation type="submission" date="2022-08" db="EMBL/GenBank/DDBJ databases">
        <authorList>
            <person name="Kallberg Y."/>
            <person name="Tangrot J."/>
            <person name="Rosling A."/>
        </authorList>
    </citation>
    <scope>NUCLEOTIDE SEQUENCE</scope>
    <source>
        <strain evidence="2">Wild A</strain>
    </source>
</reference>
<evidence type="ECO:0000313" key="3">
    <source>
        <dbReference type="Proteomes" id="UP001153678"/>
    </source>
</evidence>
<evidence type="ECO:0000256" key="1">
    <source>
        <dbReference type="SAM" id="MobiDB-lite"/>
    </source>
</evidence>
<comment type="caution">
    <text evidence="2">The sequence shown here is derived from an EMBL/GenBank/DDBJ whole genome shotgun (WGS) entry which is preliminary data.</text>
</comment>
<sequence length="108" mass="12153">MYSLNQDVADPDNGTNHGSDSSLYQLSTGKGVNESSCNDPLIVVDKIMSDSDCSRVATSLGFELQSEPQKNNEFRSFIGEYSEIVSKEFKTWFHGTYWMMELHSSLKN</sequence>
<dbReference type="AlphaFoldDB" id="A0A9W4WWD0"/>
<protein>
    <submittedName>
        <fullName evidence="2">11977_t:CDS:1</fullName>
    </submittedName>
</protein>
<feature type="non-terminal residue" evidence="2">
    <location>
        <position position="108"/>
    </location>
</feature>
<name>A0A9W4WWD0_9GLOM</name>
<accession>A0A9W4WWD0</accession>
<feature type="compositionally biased region" description="Polar residues" evidence="1">
    <location>
        <begin position="13"/>
        <end position="36"/>
    </location>
</feature>
<dbReference type="EMBL" id="CAMKVN010001608">
    <property type="protein sequence ID" value="CAI2177089.1"/>
    <property type="molecule type" value="Genomic_DNA"/>
</dbReference>